<name>A0A974CUP9_XENLA</name>
<dbReference type="AlphaFoldDB" id="A0A974CUP9"/>
<keyword evidence="1" id="KW-0472">Membrane</keyword>
<dbReference type="Proteomes" id="UP000694892">
    <property type="component" value="Chromosome 5S"/>
</dbReference>
<dbReference type="EMBL" id="CM004475">
    <property type="protein sequence ID" value="OCT79122.1"/>
    <property type="molecule type" value="Genomic_DNA"/>
</dbReference>
<accession>A0A974CUP9</accession>
<evidence type="ECO:0000313" key="2">
    <source>
        <dbReference type="EMBL" id="OCT79122.1"/>
    </source>
</evidence>
<gene>
    <name evidence="2" type="ORF">XELAEV_18030220mg</name>
</gene>
<keyword evidence="1" id="KW-0812">Transmembrane</keyword>
<feature type="transmembrane region" description="Helical" evidence="1">
    <location>
        <begin position="12"/>
        <end position="32"/>
    </location>
</feature>
<feature type="transmembrane region" description="Helical" evidence="1">
    <location>
        <begin position="44"/>
        <end position="63"/>
    </location>
</feature>
<reference evidence="3" key="1">
    <citation type="journal article" date="2016" name="Nature">
        <title>Genome evolution in the allotetraploid frog Xenopus laevis.</title>
        <authorList>
            <person name="Session A.M."/>
            <person name="Uno Y."/>
            <person name="Kwon T."/>
            <person name="Chapman J.A."/>
            <person name="Toyoda A."/>
            <person name="Takahashi S."/>
            <person name="Fukui A."/>
            <person name="Hikosaka A."/>
            <person name="Suzuki A."/>
            <person name="Kondo M."/>
            <person name="van Heeringen S.J."/>
            <person name="Quigley I."/>
            <person name="Heinz S."/>
            <person name="Ogino H."/>
            <person name="Ochi H."/>
            <person name="Hellsten U."/>
            <person name="Lyons J.B."/>
            <person name="Simakov O."/>
            <person name="Putnam N."/>
            <person name="Stites J."/>
            <person name="Kuroki Y."/>
            <person name="Tanaka T."/>
            <person name="Michiue T."/>
            <person name="Watanabe M."/>
            <person name="Bogdanovic O."/>
            <person name="Lister R."/>
            <person name="Georgiou G."/>
            <person name="Paranjpe S.S."/>
            <person name="van Kruijsbergen I."/>
            <person name="Shu S."/>
            <person name="Carlson J."/>
            <person name="Kinoshita T."/>
            <person name="Ohta Y."/>
            <person name="Mawaribuchi S."/>
            <person name="Jenkins J."/>
            <person name="Grimwood J."/>
            <person name="Schmutz J."/>
            <person name="Mitros T."/>
            <person name="Mozaffari S.V."/>
            <person name="Suzuki Y."/>
            <person name="Haramoto Y."/>
            <person name="Yamamoto T.S."/>
            <person name="Takagi C."/>
            <person name="Heald R."/>
            <person name="Miller K."/>
            <person name="Haudenschild C."/>
            <person name="Kitzman J."/>
            <person name="Nakayama T."/>
            <person name="Izutsu Y."/>
            <person name="Robert J."/>
            <person name="Fortriede J."/>
            <person name="Burns K."/>
            <person name="Lotay V."/>
            <person name="Karimi K."/>
            <person name="Yasuoka Y."/>
            <person name="Dichmann D.S."/>
            <person name="Flajnik M.F."/>
            <person name="Houston D.W."/>
            <person name="Shendure J."/>
            <person name="DuPasquier L."/>
            <person name="Vize P.D."/>
            <person name="Zorn A.M."/>
            <person name="Ito M."/>
            <person name="Marcotte E.M."/>
            <person name="Wallingford J.B."/>
            <person name="Ito Y."/>
            <person name="Asashima M."/>
            <person name="Ueno N."/>
            <person name="Matsuda Y."/>
            <person name="Veenstra G.J."/>
            <person name="Fujiyama A."/>
            <person name="Harland R.M."/>
            <person name="Taira M."/>
            <person name="Rokhsar D.S."/>
        </authorList>
    </citation>
    <scope>NUCLEOTIDE SEQUENCE [LARGE SCALE GENOMIC DNA]</scope>
    <source>
        <strain evidence="3">J</strain>
    </source>
</reference>
<keyword evidence="1" id="KW-1133">Transmembrane helix</keyword>
<proteinExistence type="predicted"/>
<protein>
    <submittedName>
        <fullName evidence="2">Uncharacterized protein</fullName>
    </submittedName>
</protein>
<organism evidence="2 3">
    <name type="scientific">Xenopus laevis</name>
    <name type="common">African clawed frog</name>
    <dbReference type="NCBI Taxonomy" id="8355"/>
    <lineage>
        <taxon>Eukaryota</taxon>
        <taxon>Metazoa</taxon>
        <taxon>Chordata</taxon>
        <taxon>Craniata</taxon>
        <taxon>Vertebrata</taxon>
        <taxon>Euteleostomi</taxon>
        <taxon>Amphibia</taxon>
        <taxon>Batrachia</taxon>
        <taxon>Anura</taxon>
        <taxon>Pipoidea</taxon>
        <taxon>Pipidae</taxon>
        <taxon>Xenopodinae</taxon>
        <taxon>Xenopus</taxon>
        <taxon>Xenopus</taxon>
    </lineage>
</organism>
<evidence type="ECO:0000313" key="3">
    <source>
        <dbReference type="Proteomes" id="UP000694892"/>
    </source>
</evidence>
<sequence length="66" mass="7483">MLVCYCVLMIYVFYFSTTLYSCFDIILTFDLIPSPTSVTVTSLPLLPAIMGLNRLVFVCCFTLRKA</sequence>
<evidence type="ECO:0000256" key="1">
    <source>
        <dbReference type="SAM" id="Phobius"/>
    </source>
</evidence>